<accession>A0A975TVV5</accession>
<dbReference type="InterPro" id="IPR021848">
    <property type="entry name" value="HODM_asu-like"/>
</dbReference>
<keyword evidence="3" id="KW-1185">Reference proteome</keyword>
<dbReference type="Proteomes" id="UP000693972">
    <property type="component" value="Unassembled WGS sequence"/>
</dbReference>
<evidence type="ECO:0000313" key="2">
    <source>
        <dbReference type="EMBL" id="QXL88363.1"/>
    </source>
</evidence>
<reference evidence="2 3" key="1">
    <citation type="submission" date="2021-07" db="EMBL/GenBank/DDBJ databases">
        <title>Karlodiniumbacter phycospheric gen. nov., sp. nov., a phycosphere bacterium isolated from karlodinium veneficum.</title>
        <authorList>
            <person name="Peng Y."/>
            <person name="Jiang L."/>
            <person name="Lee J."/>
        </authorList>
    </citation>
    <scope>NUCLEOTIDE SEQUENCE</scope>
    <source>
        <strain evidence="2 3">N5</strain>
    </source>
</reference>
<dbReference type="EMBL" id="CP078073">
    <property type="protein sequence ID" value="QXL88363.1"/>
    <property type="molecule type" value="Genomic_DNA"/>
</dbReference>
<gene>
    <name evidence="1" type="ORF">KUL25_02210</name>
    <name evidence="2" type="ORF">KUL25_02215</name>
</gene>
<name>A0A975TVV5_9RHOB</name>
<proteinExistence type="predicted"/>
<dbReference type="RefSeq" id="WP_257891436.1">
    <property type="nucleotide sequence ID" value="NZ_JAIMBW010000001.1"/>
</dbReference>
<organism evidence="2">
    <name type="scientific">Gymnodinialimonas phycosphaerae</name>
    <dbReference type="NCBI Taxonomy" id="2841589"/>
    <lineage>
        <taxon>Bacteria</taxon>
        <taxon>Pseudomonadati</taxon>
        <taxon>Pseudomonadota</taxon>
        <taxon>Alphaproteobacteria</taxon>
        <taxon>Rhodobacterales</taxon>
        <taxon>Paracoccaceae</taxon>
        <taxon>Gymnodinialimonas</taxon>
    </lineage>
</organism>
<dbReference type="EMBL" id="JAIMBW010000001">
    <property type="protein sequence ID" value="MBY4891576.1"/>
    <property type="molecule type" value="Genomic_DNA"/>
</dbReference>
<evidence type="ECO:0000313" key="1">
    <source>
        <dbReference type="EMBL" id="MBY4891576.1"/>
    </source>
</evidence>
<sequence length="268" mass="30036">MNHVFHDHLPTAPWMAEATRRLPGVQPLAGYHEWLARDEAFAGQMALRDRLVAERRGDVIATSPGSEAAVDELYEEVLHALAGRAWYAWHSGGLEGTCTRPDGVVVPLNSHDKLGTLARLVQQDLCLMEKPEGADEHVLTAAVLCFPASWTLAQKIGRPLSAIHDPVAPYDAEMARRVQRLFDNLRDDTPLWRQNAMIYQKPDLYHPRLEDDPRDDHEGGGYLRSEKQVLLRLVETRAVVFSIHTYIVRLEDLTQAQRAGLAEQGEGA</sequence>
<dbReference type="AlphaFoldDB" id="A0A975TVV5"/>
<dbReference type="Pfam" id="PF11927">
    <property type="entry name" value="HODM_asu-like"/>
    <property type="match status" value="1"/>
</dbReference>
<evidence type="ECO:0000313" key="3">
    <source>
        <dbReference type="Proteomes" id="UP000693972"/>
    </source>
</evidence>
<protein>
    <submittedName>
        <fullName evidence="2">DUF3445 domain-containing protein</fullName>
    </submittedName>
</protein>